<gene>
    <name evidence="3" type="ORF">G2W53_014620</name>
</gene>
<comment type="caution">
    <text evidence="3">The sequence shown here is derived from an EMBL/GenBank/DDBJ whole genome shotgun (WGS) entry which is preliminary data.</text>
</comment>
<dbReference type="AlphaFoldDB" id="A0A834WTZ7"/>
<feature type="compositionally biased region" description="Basic and acidic residues" evidence="1">
    <location>
        <begin position="239"/>
        <end position="249"/>
    </location>
</feature>
<accession>A0A834WTZ7</accession>
<protein>
    <recommendedName>
        <fullName evidence="5">Transmembrane protein</fullName>
    </recommendedName>
</protein>
<keyword evidence="2" id="KW-0472">Membrane</keyword>
<evidence type="ECO:0000256" key="2">
    <source>
        <dbReference type="SAM" id="Phobius"/>
    </source>
</evidence>
<reference evidence="3" key="1">
    <citation type="submission" date="2020-09" db="EMBL/GenBank/DDBJ databases">
        <title>Genome-Enabled Discovery of Anthraquinone Biosynthesis in Senna tora.</title>
        <authorList>
            <person name="Kang S.-H."/>
            <person name="Pandey R.P."/>
            <person name="Lee C.-M."/>
            <person name="Sim J.-S."/>
            <person name="Jeong J.-T."/>
            <person name="Choi B.-S."/>
            <person name="Jung M."/>
            <person name="Ginzburg D."/>
            <person name="Zhao K."/>
            <person name="Won S.Y."/>
            <person name="Oh T.-J."/>
            <person name="Yu Y."/>
            <person name="Kim N.-H."/>
            <person name="Lee O.R."/>
            <person name="Lee T.-H."/>
            <person name="Bashyal P."/>
            <person name="Kim T.-S."/>
            <person name="Lee W.-H."/>
            <person name="Kawkins C."/>
            <person name="Kim C.-K."/>
            <person name="Kim J.S."/>
            <person name="Ahn B.O."/>
            <person name="Rhee S.Y."/>
            <person name="Sohng J.K."/>
        </authorList>
    </citation>
    <scope>NUCLEOTIDE SEQUENCE</scope>
    <source>
        <tissue evidence="3">Leaf</tissue>
    </source>
</reference>
<name>A0A834WTZ7_9FABA</name>
<sequence length="307" mass="33414">MASKGASSGWDPCIGGVLSLGTPKGFEGASNFENSKIRNTFGGNLVGRMSFPCRLLLCKAFRIPLHDFSKALSRLFWVLAHEWLCICTIFSFALDNIGLMVARMCTRAVEDFEGLQIVINDGYNNHFSSRFFLILYFPPSSSSKSPGSACCFKMSRKYLFPFMLFALVAFLVAVINHTMIVRRVGVISTKNGGKKKRVSTSRDFLPSKKHQKISSDQAKVSFGPSLASSVHSRTSLGRETVREPPRASVEESSALLVKPSASVVPPPRVLGSTSPLRIEEVVDLDSTEEDAIPATNLARGGGEEAPA</sequence>
<organism evidence="3 4">
    <name type="scientific">Senna tora</name>
    <dbReference type="NCBI Taxonomy" id="362788"/>
    <lineage>
        <taxon>Eukaryota</taxon>
        <taxon>Viridiplantae</taxon>
        <taxon>Streptophyta</taxon>
        <taxon>Embryophyta</taxon>
        <taxon>Tracheophyta</taxon>
        <taxon>Spermatophyta</taxon>
        <taxon>Magnoliopsida</taxon>
        <taxon>eudicotyledons</taxon>
        <taxon>Gunneridae</taxon>
        <taxon>Pentapetalae</taxon>
        <taxon>rosids</taxon>
        <taxon>fabids</taxon>
        <taxon>Fabales</taxon>
        <taxon>Fabaceae</taxon>
        <taxon>Caesalpinioideae</taxon>
        <taxon>Cassia clade</taxon>
        <taxon>Senna</taxon>
    </lineage>
</organism>
<dbReference type="EMBL" id="JAAIUW010000005">
    <property type="protein sequence ID" value="KAF7832287.1"/>
    <property type="molecule type" value="Genomic_DNA"/>
</dbReference>
<feature type="transmembrane region" description="Helical" evidence="2">
    <location>
        <begin position="75"/>
        <end position="94"/>
    </location>
</feature>
<feature type="region of interest" description="Disordered" evidence="1">
    <location>
        <begin position="192"/>
        <end position="253"/>
    </location>
</feature>
<evidence type="ECO:0008006" key="5">
    <source>
        <dbReference type="Google" id="ProtNLM"/>
    </source>
</evidence>
<feature type="region of interest" description="Disordered" evidence="1">
    <location>
        <begin position="283"/>
        <end position="307"/>
    </location>
</feature>
<keyword evidence="4" id="KW-1185">Reference proteome</keyword>
<feature type="transmembrane region" description="Helical" evidence="2">
    <location>
        <begin position="158"/>
        <end position="180"/>
    </location>
</feature>
<keyword evidence="2" id="KW-0812">Transmembrane</keyword>
<evidence type="ECO:0000256" key="1">
    <source>
        <dbReference type="SAM" id="MobiDB-lite"/>
    </source>
</evidence>
<evidence type="ECO:0000313" key="4">
    <source>
        <dbReference type="Proteomes" id="UP000634136"/>
    </source>
</evidence>
<evidence type="ECO:0000313" key="3">
    <source>
        <dbReference type="EMBL" id="KAF7832287.1"/>
    </source>
</evidence>
<feature type="compositionally biased region" description="Polar residues" evidence="1">
    <location>
        <begin position="226"/>
        <end position="237"/>
    </location>
</feature>
<dbReference type="Proteomes" id="UP000634136">
    <property type="component" value="Unassembled WGS sequence"/>
</dbReference>
<proteinExistence type="predicted"/>
<keyword evidence="2" id="KW-1133">Transmembrane helix</keyword>